<reference evidence="1 2" key="1">
    <citation type="journal article" date="2024" name="IMA Fungus">
        <title>IMA Genome - F19 : A genome assembly and annotation guide to empower mycologists, including annotated draft genome sequences of Ceratocystis pirilliformis, Diaporthe australafricana, Fusarium ophioides, Paecilomyces lecythidis, and Sporothrix stenoceras.</title>
        <authorList>
            <person name="Aylward J."/>
            <person name="Wilson A.M."/>
            <person name="Visagie C.M."/>
            <person name="Spraker J."/>
            <person name="Barnes I."/>
            <person name="Buitendag C."/>
            <person name="Ceriani C."/>
            <person name="Del Mar Angel L."/>
            <person name="du Plessis D."/>
            <person name="Fuchs T."/>
            <person name="Gasser K."/>
            <person name="Kramer D."/>
            <person name="Li W."/>
            <person name="Munsamy K."/>
            <person name="Piso A."/>
            <person name="Price J.L."/>
            <person name="Sonnekus B."/>
            <person name="Thomas C."/>
            <person name="van der Nest A."/>
            <person name="van Dijk A."/>
            <person name="van Heerden A."/>
            <person name="van Vuuren N."/>
            <person name="Yilmaz N."/>
            <person name="Duong T.A."/>
            <person name="van der Merwe N.A."/>
            <person name="Wingfield M.J."/>
            <person name="Wingfield B.D."/>
        </authorList>
    </citation>
    <scope>NUCLEOTIDE SEQUENCE [LARGE SCALE GENOMIC DNA]</scope>
    <source>
        <strain evidence="1 2">CMW 18167</strain>
    </source>
</reference>
<protein>
    <submittedName>
        <fullName evidence="1">Uncharacterized protein</fullName>
    </submittedName>
</protein>
<organism evidence="1 2">
    <name type="scientific">Paecilomyces lecythidis</name>
    <dbReference type="NCBI Taxonomy" id="3004212"/>
    <lineage>
        <taxon>Eukaryota</taxon>
        <taxon>Fungi</taxon>
        <taxon>Dikarya</taxon>
        <taxon>Ascomycota</taxon>
        <taxon>Pezizomycotina</taxon>
        <taxon>Eurotiomycetes</taxon>
        <taxon>Eurotiomycetidae</taxon>
        <taxon>Eurotiales</taxon>
        <taxon>Thermoascaceae</taxon>
        <taxon>Paecilomyces</taxon>
    </lineage>
</organism>
<dbReference type="PANTHER" id="PTHR39596:SF3">
    <property type="entry name" value="HETEROKARYON INCOMPATIBILITY DOMAIN-CONTAINING PROTEIN"/>
    <property type="match status" value="1"/>
</dbReference>
<dbReference type="Proteomes" id="UP001583193">
    <property type="component" value="Unassembled WGS sequence"/>
</dbReference>
<dbReference type="PANTHER" id="PTHR39596">
    <property type="match status" value="1"/>
</dbReference>
<gene>
    <name evidence="1" type="ORF">Plec18167_001963</name>
</gene>
<dbReference type="EMBL" id="JAVDPF010000003">
    <property type="protein sequence ID" value="KAL1885306.1"/>
    <property type="molecule type" value="Genomic_DNA"/>
</dbReference>
<keyword evidence="2" id="KW-1185">Reference proteome</keyword>
<proteinExistence type="predicted"/>
<name>A0ABR3YAH8_9EURO</name>
<evidence type="ECO:0000313" key="2">
    <source>
        <dbReference type="Proteomes" id="UP001583193"/>
    </source>
</evidence>
<sequence>MEKTAGVEGTLAQLRSPSVAAFSTLQTLLPFRSTSRLADEALCLSSLVGVDPKHILSVPNDQESRMKIFWTTVEKIPPEVLFWIGPKLQTKGFRWAPKTFMNAREWSNLNGSYNEFGATLTEDGLRVHLAAWMLGCSRGRPIKAQFVMVDTHKTVYTVSCLDGNTGEFLDPDNSFNPWLQVGWTEATNYPGALYVLSRLDVDAQDRLAPRISYDAILVLAYQKSFVSNTDHIYARYICPVRVRKHGTEVGWTRNYTDWIETMQSRGDIDPEIGRLGLWSSGQNTEPGVTDLVGCSAVSKGQPWVID</sequence>
<accession>A0ABR3YAH8</accession>
<evidence type="ECO:0000313" key="1">
    <source>
        <dbReference type="EMBL" id="KAL1885306.1"/>
    </source>
</evidence>
<comment type="caution">
    <text evidence="1">The sequence shown here is derived from an EMBL/GenBank/DDBJ whole genome shotgun (WGS) entry which is preliminary data.</text>
</comment>